<reference evidence="3" key="1">
    <citation type="submission" date="2025-08" db="UniProtKB">
        <authorList>
            <consortium name="RefSeq"/>
        </authorList>
    </citation>
    <scope>IDENTIFICATION</scope>
    <source>
        <tissue evidence="3">Blood</tissue>
    </source>
</reference>
<proteinExistence type="predicted"/>
<keyword evidence="2" id="KW-1185">Reference proteome</keyword>
<sequence length="181" mass="18058">MQASPPLKPVQGEGKGAKSASSSASSPDSHARRPGEGRGSELDCEAGCGRDARAESDGGQGRSSGGGAGWGRSSGRAVPALGAGRGCRAPFRRAVPLFRSRVPSGAATFRPAPALGATVAPFRRRAALAAPEPAMSGPNGDLGMPAEAGVEGEDDGFGEADAVTCWGRAELGMKPVCPCSL</sequence>
<accession>A0A6P6H1X8</accession>
<feature type="region of interest" description="Disordered" evidence="1">
    <location>
        <begin position="1"/>
        <end position="83"/>
    </location>
</feature>
<evidence type="ECO:0000313" key="3">
    <source>
        <dbReference type="RefSeq" id="XP_025769548.1"/>
    </source>
</evidence>
<feature type="compositionally biased region" description="Low complexity" evidence="1">
    <location>
        <begin position="17"/>
        <end position="26"/>
    </location>
</feature>
<feature type="region of interest" description="Disordered" evidence="1">
    <location>
        <begin position="131"/>
        <end position="155"/>
    </location>
</feature>
<evidence type="ECO:0000256" key="1">
    <source>
        <dbReference type="SAM" id="MobiDB-lite"/>
    </source>
</evidence>
<protein>
    <submittedName>
        <fullName evidence="3">UPF0184 protein C9orf16 homolog</fullName>
    </submittedName>
</protein>
<dbReference type="KEGG" id="pcoo:112850148"/>
<dbReference type="GeneID" id="112850148"/>
<evidence type="ECO:0000313" key="2">
    <source>
        <dbReference type="Proteomes" id="UP000515131"/>
    </source>
</evidence>
<dbReference type="Pfam" id="PF03670">
    <property type="entry name" value="UPF0184"/>
    <property type="match status" value="1"/>
</dbReference>
<organism evidence="2 3">
    <name type="scientific">Puma concolor</name>
    <name type="common">Mountain lion</name>
    <name type="synonym">Felis concolor</name>
    <dbReference type="NCBI Taxonomy" id="9696"/>
    <lineage>
        <taxon>Eukaryota</taxon>
        <taxon>Metazoa</taxon>
        <taxon>Chordata</taxon>
        <taxon>Craniata</taxon>
        <taxon>Vertebrata</taxon>
        <taxon>Euteleostomi</taxon>
        <taxon>Mammalia</taxon>
        <taxon>Eutheria</taxon>
        <taxon>Laurasiatheria</taxon>
        <taxon>Carnivora</taxon>
        <taxon>Feliformia</taxon>
        <taxon>Felidae</taxon>
        <taxon>Felinae</taxon>
        <taxon>Puma</taxon>
    </lineage>
</organism>
<feature type="compositionally biased region" description="Basic and acidic residues" evidence="1">
    <location>
        <begin position="29"/>
        <end position="41"/>
    </location>
</feature>
<dbReference type="RefSeq" id="XP_025769548.1">
    <property type="nucleotide sequence ID" value="XM_025913763.1"/>
</dbReference>
<gene>
    <name evidence="3" type="primary">CUNH9orf16</name>
</gene>
<name>A0A6P6H1X8_PUMCO</name>
<dbReference type="CTD" id="79095"/>
<dbReference type="AlphaFoldDB" id="A0A6P6H1X8"/>
<dbReference type="Proteomes" id="UP000515131">
    <property type="component" value="Unplaced"/>
</dbReference>
<feature type="compositionally biased region" description="Gly residues" evidence="1">
    <location>
        <begin position="58"/>
        <end position="72"/>
    </location>
</feature>